<protein>
    <submittedName>
        <fullName evidence="2">Uncharacterized protein</fullName>
    </submittedName>
</protein>
<evidence type="ECO:0000313" key="2">
    <source>
        <dbReference type="EMBL" id="KAF3031184.1"/>
    </source>
</evidence>
<evidence type="ECO:0000256" key="1">
    <source>
        <dbReference type="SAM" id="MobiDB-lite"/>
    </source>
</evidence>
<sequence length="127" mass="13925">MDSDGTFEERPRRDNPQAEIIHHRDQGVVRRSLAETAASLPEQPEPEGDDRADYTSGALQSPHCSLSGLWTTICNDVIIPDADEVEDSNTVHAVMAILREQVCEIDGLADEMSRSMGANAAQSRSDF</sequence>
<feature type="region of interest" description="Disordered" evidence="1">
    <location>
        <begin position="1"/>
        <end position="58"/>
    </location>
</feature>
<comment type="caution">
    <text evidence="2">The sequence shown here is derived from an EMBL/GenBank/DDBJ whole genome shotgun (WGS) entry which is preliminary data.</text>
</comment>
<accession>A0A9P5BUW3</accession>
<dbReference type="AlphaFoldDB" id="A0A9P5BUW3"/>
<gene>
    <name evidence="2" type="ORF">E8E12_000673</name>
</gene>
<proteinExistence type="predicted"/>
<name>A0A9P5BUW3_9PLEO</name>
<dbReference type="EMBL" id="SWKV01000185">
    <property type="protein sequence ID" value="KAF3031184.1"/>
    <property type="molecule type" value="Genomic_DNA"/>
</dbReference>
<evidence type="ECO:0000313" key="3">
    <source>
        <dbReference type="Proteomes" id="UP000758155"/>
    </source>
</evidence>
<feature type="compositionally biased region" description="Basic and acidic residues" evidence="1">
    <location>
        <begin position="7"/>
        <end position="28"/>
    </location>
</feature>
<keyword evidence="3" id="KW-1185">Reference proteome</keyword>
<dbReference type="Proteomes" id="UP000758155">
    <property type="component" value="Unassembled WGS sequence"/>
</dbReference>
<reference evidence="2" key="1">
    <citation type="submission" date="2019-04" db="EMBL/GenBank/DDBJ databases">
        <title>Sequencing of skin fungus with MAO and IRED activity.</title>
        <authorList>
            <person name="Marsaioli A.J."/>
            <person name="Bonatto J.M.C."/>
            <person name="Reis Junior O."/>
        </authorList>
    </citation>
    <scope>NUCLEOTIDE SEQUENCE</scope>
    <source>
        <strain evidence="2">28M1</strain>
    </source>
</reference>
<organism evidence="2 3">
    <name type="scientific">Didymella heteroderae</name>
    <dbReference type="NCBI Taxonomy" id="1769908"/>
    <lineage>
        <taxon>Eukaryota</taxon>
        <taxon>Fungi</taxon>
        <taxon>Dikarya</taxon>
        <taxon>Ascomycota</taxon>
        <taxon>Pezizomycotina</taxon>
        <taxon>Dothideomycetes</taxon>
        <taxon>Pleosporomycetidae</taxon>
        <taxon>Pleosporales</taxon>
        <taxon>Pleosporineae</taxon>
        <taxon>Didymellaceae</taxon>
        <taxon>Didymella</taxon>
    </lineage>
</organism>